<protein>
    <submittedName>
        <fullName evidence="1">Uncharacterized protein</fullName>
    </submittedName>
</protein>
<dbReference type="InterPro" id="IPR029032">
    <property type="entry name" value="AhpD-like"/>
</dbReference>
<evidence type="ECO:0000313" key="2">
    <source>
        <dbReference type="Proteomes" id="UP001428817"/>
    </source>
</evidence>
<dbReference type="Proteomes" id="UP001428817">
    <property type="component" value="Unassembled WGS sequence"/>
</dbReference>
<organism evidence="1 2">
    <name type="scientific">Pseudonocardia eucalypti</name>
    <dbReference type="NCBI Taxonomy" id="648755"/>
    <lineage>
        <taxon>Bacteria</taxon>
        <taxon>Bacillati</taxon>
        <taxon>Actinomycetota</taxon>
        <taxon>Actinomycetes</taxon>
        <taxon>Pseudonocardiales</taxon>
        <taxon>Pseudonocardiaceae</taxon>
        <taxon>Pseudonocardia</taxon>
    </lineage>
</organism>
<accession>A0ABP9QZ11</accession>
<name>A0ABP9QZ11_9PSEU</name>
<proteinExistence type="predicted"/>
<dbReference type="SUPFAM" id="SSF69118">
    <property type="entry name" value="AhpD-like"/>
    <property type="match status" value="1"/>
</dbReference>
<gene>
    <name evidence="1" type="ORF">GCM10023321_65140</name>
</gene>
<dbReference type="EMBL" id="BAABJP010000043">
    <property type="protein sequence ID" value="GAA5169462.1"/>
    <property type="molecule type" value="Genomic_DNA"/>
</dbReference>
<keyword evidence="2" id="KW-1185">Reference proteome</keyword>
<reference evidence="2" key="1">
    <citation type="journal article" date="2019" name="Int. J. Syst. Evol. Microbiol.">
        <title>The Global Catalogue of Microorganisms (GCM) 10K type strain sequencing project: providing services to taxonomists for standard genome sequencing and annotation.</title>
        <authorList>
            <consortium name="The Broad Institute Genomics Platform"/>
            <consortium name="The Broad Institute Genome Sequencing Center for Infectious Disease"/>
            <person name="Wu L."/>
            <person name="Ma J."/>
        </authorList>
    </citation>
    <scope>NUCLEOTIDE SEQUENCE [LARGE SCALE GENOMIC DNA]</scope>
    <source>
        <strain evidence="2">JCM 18303</strain>
    </source>
</reference>
<evidence type="ECO:0000313" key="1">
    <source>
        <dbReference type="EMBL" id="GAA5169462.1"/>
    </source>
</evidence>
<comment type="caution">
    <text evidence="1">The sequence shown here is derived from an EMBL/GenBank/DDBJ whole genome shotgun (WGS) entry which is preliminary data.</text>
</comment>
<sequence>MVGEIVTDLGPYGAVAWFGRNIPRYRRTFDAFGALRTHLMCLAISLVNNCPYCVHGDGLGLQLAYLRNHGKLFPLCENSVNALCGQSPALIRHRLAVALQRSGLHGEVPWLDRAMTLAVTETPIATDPDEVRIAHLVRMYRTLNRIANTNDTEPDQAHSPLNKDHWLKMRYKGLRAAERA</sequence>